<evidence type="ECO:0000313" key="1">
    <source>
        <dbReference type="EMBL" id="DAD79089.1"/>
    </source>
</evidence>
<sequence length="537" mass="61775">MKIYLNRMQREVLSIGAKDNVVVAGRGTGKGLVQASVLLNVVQQMPGCTVAMVAPSVVRALTNTLPSTSMHWENWGYKRDVHWCIGHRPPKALGWGRPLIEPYSYDNIISFYNGSICQIISQDRKGTSNSKSFDFISIDEGKFIKFDQLKDETFLANRGQQREFGHCPLHHGMLVTSDMPLTKAGSWFLNYEKEMDRDLIRVIVSLKSEREGIAHRMRMEEDAPEYLQKKLKSLDRQLAVLRKNALYYGVYSTLTNLEVLGESYIRQMKRDLPPLVFYTSVLCIPVRQLRDGFYSSMQERHLYTAADYNYLDNLEYDFGKAAKQAKSMEVDADLIPDKPLCIAFDFNRNINWLVVGQVDEDRGRMNTVKAFFVKYERKLIELCQDFANYYRTRKNREVIFYYDSTALGSNYAVNDRDFRRVIEETLRAQGWVVKSVYVGNPMNHAEKHLLINQGFQGQGRLTPYINQDNCDDLLVSLQTAGVYNGKKDKRGEKLAETEEDRLESRTDGSDAWDTLYIGCEKFPQRSAGLLVRSSNWT</sequence>
<dbReference type="EMBL" id="BK014858">
    <property type="protein sequence ID" value="DAD79089.1"/>
    <property type="molecule type" value="Genomic_DNA"/>
</dbReference>
<dbReference type="InterPro" id="IPR027417">
    <property type="entry name" value="P-loop_NTPase"/>
</dbReference>
<reference evidence="1" key="1">
    <citation type="journal article" date="2021" name="Proc. Natl. Acad. Sci. U.S.A.">
        <title>A Catalog of Tens of Thousands of Viruses from Human Metagenomes Reveals Hidden Associations with Chronic Diseases.</title>
        <authorList>
            <person name="Tisza M.J."/>
            <person name="Buck C.B."/>
        </authorList>
    </citation>
    <scope>NUCLEOTIDE SEQUENCE</scope>
    <source>
        <strain evidence="1">CtXoo4</strain>
    </source>
</reference>
<name>A0A8S5M9R7_9CAUD</name>
<protein>
    <submittedName>
        <fullName evidence="1">Large subunit terminase</fullName>
    </submittedName>
</protein>
<accession>A0A8S5M9R7</accession>
<proteinExistence type="predicted"/>
<organism evidence="1">
    <name type="scientific">Siphoviridae sp. ctXoo4</name>
    <dbReference type="NCBI Taxonomy" id="2826372"/>
    <lineage>
        <taxon>Viruses</taxon>
        <taxon>Duplodnaviria</taxon>
        <taxon>Heunggongvirae</taxon>
        <taxon>Uroviricota</taxon>
        <taxon>Caudoviricetes</taxon>
    </lineage>
</organism>
<dbReference type="Gene3D" id="3.40.50.300">
    <property type="entry name" value="P-loop containing nucleotide triphosphate hydrolases"/>
    <property type="match status" value="1"/>
</dbReference>